<dbReference type="Proteomes" id="UP000196573">
    <property type="component" value="Unassembled WGS sequence"/>
</dbReference>
<evidence type="ECO:0000313" key="2">
    <source>
        <dbReference type="Proteomes" id="UP000196573"/>
    </source>
</evidence>
<gene>
    <name evidence="1" type="ORF">EHSB41UT_01823</name>
</gene>
<reference evidence="1 2" key="1">
    <citation type="submission" date="2017-03" db="EMBL/GenBank/DDBJ databases">
        <authorList>
            <person name="Afonso C.L."/>
            <person name="Miller P.J."/>
            <person name="Scott M.A."/>
            <person name="Spackman E."/>
            <person name="Goraichik I."/>
            <person name="Dimitrov K.M."/>
            <person name="Suarez D.L."/>
            <person name="Swayne D.E."/>
        </authorList>
    </citation>
    <scope>NUCLEOTIDE SEQUENCE [LARGE SCALE GENOMIC DNA]</scope>
    <source>
        <strain evidence="1">SB41UT1</strain>
    </source>
</reference>
<name>A0A1X7AIT9_9GAMM</name>
<keyword evidence="2" id="KW-1185">Reference proteome</keyword>
<evidence type="ECO:0000313" key="1">
    <source>
        <dbReference type="EMBL" id="SMA44958.1"/>
    </source>
</evidence>
<dbReference type="AlphaFoldDB" id="A0A1X7AIT9"/>
<accession>A0A1X7AIT9</accession>
<dbReference type="EMBL" id="FWPT01000004">
    <property type="protein sequence ID" value="SMA44958.1"/>
    <property type="molecule type" value="Genomic_DNA"/>
</dbReference>
<sequence length="39" mass="4482">MLRLSRAPGLAVERIKSVRSELQLAKERRSYQNPIKDAT</sequence>
<organism evidence="1 2">
    <name type="scientific">Parendozoicomonas haliclonae</name>
    <dbReference type="NCBI Taxonomy" id="1960125"/>
    <lineage>
        <taxon>Bacteria</taxon>
        <taxon>Pseudomonadati</taxon>
        <taxon>Pseudomonadota</taxon>
        <taxon>Gammaproteobacteria</taxon>
        <taxon>Oceanospirillales</taxon>
        <taxon>Endozoicomonadaceae</taxon>
        <taxon>Parendozoicomonas</taxon>
    </lineage>
</organism>
<proteinExistence type="predicted"/>
<protein>
    <submittedName>
        <fullName evidence="1">Uncharacterized protein</fullName>
    </submittedName>
</protein>